<keyword evidence="5 9" id="KW-0653">Protein transport</keyword>
<feature type="compositionally biased region" description="Basic and acidic residues" evidence="10">
    <location>
        <begin position="118"/>
        <end position="131"/>
    </location>
</feature>
<comment type="similarity">
    <text evidence="9">Belongs to the TatB family.</text>
</comment>
<proteinExistence type="inferred from homology"/>
<dbReference type="InterPro" id="IPR003369">
    <property type="entry name" value="TatA/B/E"/>
</dbReference>
<dbReference type="KEGG" id="cpre:Csp1_10040"/>
<feature type="transmembrane region" description="Helical" evidence="11">
    <location>
        <begin position="6"/>
        <end position="22"/>
    </location>
</feature>
<dbReference type="PRINTS" id="PR01506">
    <property type="entry name" value="TATBPROTEIN"/>
</dbReference>
<feature type="compositionally biased region" description="Low complexity" evidence="10">
    <location>
        <begin position="132"/>
        <end position="179"/>
    </location>
</feature>
<comment type="function">
    <text evidence="9">Part of the twin-arginine translocation (Tat) system that transports large folded proteins containing a characteristic twin-arginine motif in their signal peptide across membranes. Together with TatC, TatB is part of a receptor directly interacting with Tat signal peptides. TatB may form an oligomeric binding site that transiently accommodates folded Tat precursor proteins before their translocation.</text>
</comment>
<evidence type="ECO:0000256" key="5">
    <source>
        <dbReference type="ARBA" id="ARBA00022927"/>
    </source>
</evidence>
<dbReference type="Proteomes" id="UP000247696">
    <property type="component" value="Chromosome"/>
</dbReference>
<evidence type="ECO:0000256" key="7">
    <source>
        <dbReference type="ARBA" id="ARBA00023010"/>
    </source>
</evidence>
<dbReference type="GO" id="GO:0008320">
    <property type="term" value="F:protein transmembrane transporter activity"/>
    <property type="evidence" value="ECO:0007669"/>
    <property type="project" value="UniProtKB-UniRule"/>
</dbReference>
<evidence type="ECO:0000313" key="12">
    <source>
        <dbReference type="EMBL" id="AWT25810.1"/>
    </source>
</evidence>
<dbReference type="Pfam" id="PF02416">
    <property type="entry name" value="TatA_B_E"/>
    <property type="match status" value="1"/>
</dbReference>
<dbReference type="STRING" id="1737425.GCA_900049755_00284"/>
<protein>
    <recommendedName>
        <fullName evidence="9">Sec-independent protein translocase protein TatB</fullName>
    </recommendedName>
</protein>
<keyword evidence="2 9" id="KW-0813">Transport</keyword>
<comment type="subunit">
    <text evidence="9">The Tat system comprises two distinct complexes: a TatABC complex, containing multiple copies of TatA, TatB and TatC subunits, and a separate TatA complex, containing only TatA subunits. Substrates initially bind to the TatABC complex, which probably triggers association of the separate TatA complex to form the active translocon.</text>
</comment>
<evidence type="ECO:0000256" key="4">
    <source>
        <dbReference type="ARBA" id="ARBA00022692"/>
    </source>
</evidence>
<keyword evidence="8 9" id="KW-0472">Membrane</keyword>
<evidence type="ECO:0000256" key="2">
    <source>
        <dbReference type="ARBA" id="ARBA00022448"/>
    </source>
</evidence>
<name>A0A2Z3YRQ1_9CORY</name>
<accession>A0A2Z3YRQ1</accession>
<dbReference type="GO" id="GO:0043953">
    <property type="term" value="P:protein transport by the Tat complex"/>
    <property type="evidence" value="ECO:0007669"/>
    <property type="project" value="UniProtKB-UniRule"/>
</dbReference>
<dbReference type="Gene3D" id="1.20.5.3310">
    <property type="match status" value="1"/>
</dbReference>
<gene>
    <name evidence="12" type="primary">tatB_1</name>
    <name evidence="9" type="synonym">tatB</name>
    <name evidence="12" type="ORF">Csp1_10040</name>
</gene>
<keyword evidence="3 9" id="KW-1003">Cell membrane</keyword>
<evidence type="ECO:0000256" key="8">
    <source>
        <dbReference type="ARBA" id="ARBA00023136"/>
    </source>
</evidence>
<evidence type="ECO:0000313" key="13">
    <source>
        <dbReference type="Proteomes" id="UP000247696"/>
    </source>
</evidence>
<dbReference type="RefSeq" id="WP_110481232.1">
    <property type="nucleotide sequence ID" value="NZ_CP024988.1"/>
</dbReference>
<reference evidence="13" key="1">
    <citation type="submission" date="2017-11" db="EMBL/GenBank/DDBJ databases">
        <title>Otitis media/interna in a cat caused by the recently described species Corynebacterium provencense.</title>
        <authorList>
            <person name="Kittl S."/>
            <person name="Brodard I."/>
            <person name="Rychener L."/>
            <person name="Jores J."/>
            <person name="Roosje P."/>
            <person name="Gobeli Brawand S."/>
        </authorList>
    </citation>
    <scope>NUCLEOTIDE SEQUENCE [LARGE SCALE GENOMIC DNA]</scope>
    <source>
        <strain evidence="13">17KM38</strain>
    </source>
</reference>
<evidence type="ECO:0000256" key="1">
    <source>
        <dbReference type="ARBA" id="ARBA00004167"/>
    </source>
</evidence>
<evidence type="ECO:0000256" key="6">
    <source>
        <dbReference type="ARBA" id="ARBA00022989"/>
    </source>
</evidence>
<dbReference type="OrthoDB" id="3267321at2"/>
<evidence type="ECO:0000256" key="11">
    <source>
        <dbReference type="SAM" id="Phobius"/>
    </source>
</evidence>
<sequence>MFSSVGWGEVLVLIIVGIIVVGPERLPRIINDVKAIVLAARNAVSTAREQIDSEFKEDFEDLRKPLSQLNDVRRMGARGLVSKALLDDDPEFLREMQDTARGVTGAFSATRGRTGHPQAEESADRGTESAGEHTGTATGTAAAAATSGASAGTEVSRTPGDPARTDAAPDTSAATAPSGDRAVGDWSRVDDADIL</sequence>
<feature type="region of interest" description="Disordered" evidence="10">
    <location>
        <begin position="106"/>
        <end position="195"/>
    </location>
</feature>
<dbReference type="NCBIfam" id="TIGR01410">
    <property type="entry name" value="tatB"/>
    <property type="match status" value="1"/>
</dbReference>
<keyword evidence="4 9" id="KW-0812">Transmembrane</keyword>
<keyword evidence="7 9" id="KW-0811">Translocation</keyword>
<dbReference type="EMBL" id="CP024988">
    <property type="protein sequence ID" value="AWT25810.1"/>
    <property type="molecule type" value="Genomic_DNA"/>
</dbReference>
<keyword evidence="13" id="KW-1185">Reference proteome</keyword>
<dbReference type="GO" id="GO:0033281">
    <property type="term" value="C:TAT protein transport complex"/>
    <property type="evidence" value="ECO:0007669"/>
    <property type="project" value="UniProtKB-UniRule"/>
</dbReference>
<evidence type="ECO:0000256" key="9">
    <source>
        <dbReference type="HAMAP-Rule" id="MF_00237"/>
    </source>
</evidence>
<dbReference type="HAMAP" id="MF_00237">
    <property type="entry name" value="TatB"/>
    <property type="match status" value="1"/>
</dbReference>
<comment type="subcellular location">
    <subcellularLocation>
        <location evidence="9">Cell membrane</location>
        <topology evidence="9">Single-pass membrane protein</topology>
    </subcellularLocation>
    <subcellularLocation>
        <location evidence="1">Membrane</location>
        <topology evidence="1">Single-pass membrane protein</topology>
    </subcellularLocation>
</comment>
<evidence type="ECO:0000256" key="3">
    <source>
        <dbReference type="ARBA" id="ARBA00022475"/>
    </source>
</evidence>
<keyword evidence="6 9" id="KW-1133">Transmembrane helix</keyword>
<organism evidence="12 13">
    <name type="scientific">Corynebacterium provencense</name>
    <dbReference type="NCBI Taxonomy" id="1737425"/>
    <lineage>
        <taxon>Bacteria</taxon>
        <taxon>Bacillati</taxon>
        <taxon>Actinomycetota</taxon>
        <taxon>Actinomycetes</taxon>
        <taxon>Mycobacteriales</taxon>
        <taxon>Corynebacteriaceae</taxon>
        <taxon>Corynebacterium</taxon>
    </lineage>
</organism>
<dbReference type="InterPro" id="IPR018448">
    <property type="entry name" value="TatB"/>
</dbReference>
<evidence type="ECO:0000256" key="10">
    <source>
        <dbReference type="SAM" id="MobiDB-lite"/>
    </source>
</evidence>
<dbReference type="AlphaFoldDB" id="A0A2Z3YRQ1"/>